<evidence type="ECO:0008006" key="3">
    <source>
        <dbReference type="Google" id="ProtNLM"/>
    </source>
</evidence>
<dbReference type="Proteomes" id="UP000599578">
    <property type="component" value="Unassembled WGS sequence"/>
</dbReference>
<sequence>MKAIKWGLGIFLGLLLILQTAPYIVRDQAVIWLHQQGAEDAGLKALKLKWWRGRVEVDRLYARAPGRLPLDIGKLVLDIDLSALFDQRLLVSELSLADVDSGVRLRDDQLWFGPVNVTALQGPAEEPEDSEAGSAEPTAWRFGIDRVRIDRFDWRTELPDQSHHLELTLAELNELYQWRDQERSRLRLQGRLNGAPLDLDTESVPLPADKTSEMQLALQGFPIESVTAAFVPGLSAELSFQLSLSAELIGSDGSVQPKGQIRLDNLSYDSETLKLDNQSLSWDGEIGLELEGLLPHRLNMTGAIAVAPLTLEQPGQLEAKLQQFSWNGDLNLDFASSALPQTLTMKGELALQQPRFAQTSGLDTGLENLSWNGDLALTFDSGALPQALTMTAAVEIAQPAVRQASGLDAGLERFGWNGDIGLEFASGAPASVELDGDLALDGNRVNLPETIDGTLARLNWKGRLALALAEGAPSGLQASGGLGLGDTQLSLPGTGQVGLQQGRWDGDLDLSFGAGAPQDLALSGDLNFGTPRLQLSAQQLQAGLASLGWSGSVKLHLPEAARQLEANGTLQAATLSAQSPQFEASLGELSWQGGTRLVQQSLSAEGNLAASTLAFSQPKRLNASLASLSGSLQLESPDLAAFDAEVPAFAASGLDVKGGQGGYPLATFKALNLESLSLQASQNLDLKALRLEGLRVAQAGKQPLTRVGQIRLSGLQFENGKQARISRLTLSDSSSLIRLDKEGLPVDINVLTAVLDEVSGGGGEARGQGAAASAGAETDSALAWQVDRLELGGENQINFEDASTDPEFTTDMDISRFQVERIGSLNTEPSPFELKARINEFSELDASGAVNLIGGVSDGEWQATLKGVELPFISPYSIRYTGYYIDSGQLSVEAKGSLTDRQLDGTNNIRLNRVAVNRIDAERSAELTQQLSMPLETALAVLQDDDQNIELDVPISGSLDSPDFGYQSVINIIVEKGVKTAAMGFLSNALQPYGALITLAGMAADASRSGSAIELEPIPFEPGSAELGTASDDYLNKIAGLLKERETLRLNLCGQAVLSDRGVLEPELRAEIQQARQSPEEADVQTELKNRLQKLADARAAAVKDYLDDQVDGERLFLCFSRLTLDKPDAEPVVFLGF</sequence>
<keyword evidence="2" id="KW-1185">Reference proteome</keyword>
<comment type="caution">
    <text evidence="1">The sequence shown here is derived from an EMBL/GenBank/DDBJ whole genome shotgun (WGS) entry which is preliminary data.</text>
</comment>
<dbReference type="AlphaFoldDB" id="A0A917ZQF6"/>
<dbReference type="EMBL" id="BMLT01000014">
    <property type="protein sequence ID" value="GGO87834.1"/>
    <property type="molecule type" value="Genomic_DNA"/>
</dbReference>
<dbReference type="Pfam" id="PF05359">
    <property type="entry name" value="DUF748"/>
    <property type="match status" value="1"/>
</dbReference>
<evidence type="ECO:0000313" key="1">
    <source>
        <dbReference type="EMBL" id="GGO87834.1"/>
    </source>
</evidence>
<dbReference type="Gene3D" id="3.30.1330.60">
    <property type="entry name" value="OmpA-like domain"/>
    <property type="match status" value="1"/>
</dbReference>
<dbReference type="RefSeq" id="WP_188862594.1">
    <property type="nucleotide sequence ID" value="NZ_BMLT01000014.1"/>
</dbReference>
<accession>A0A917ZQF6</accession>
<organism evidence="1 2">
    <name type="scientific">Marinobacterium nitratireducens</name>
    <dbReference type="NCBI Taxonomy" id="518897"/>
    <lineage>
        <taxon>Bacteria</taxon>
        <taxon>Pseudomonadati</taxon>
        <taxon>Pseudomonadota</taxon>
        <taxon>Gammaproteobacteria</taxon>
        <taxon>Oceanospirillales</taxon>
        <taxon>Oceanospirillaceae</taxon>
        <taxon>Marinobacterium</taxon>
    </lineage>
</organism>
<evidence type="ECO:0000313" key="2">
    <source>
        <dbReference type="Proteomes" id="UP000599578"/>
    </source>
</evidence>
<gene>
    <name evidence="1" type="ORF">GCM10011348_41930</name>
</gene>
<protein>
    <recommendedName>
        <fullName evidence="3">DUF748 domain-containing protein</fullName>
    </recommendedName>
</protein>
<dbReference type="InterPro" id="IPR036737">
    <property type="entry name" value="OmpA-like_sf"/>
</dbReference>
<dbReference type="InterPro" id="IPR008023">
    <property type="entry name" value="DUF748"/>
</dbReference>
<proteinExistence type="predicted"/>
<reference evidence="1 2" key="1">
    <citation type="journal article" date="2014" name="Int. J. Syst. Evol. Microbiol.">
        <title>Complete genome sequence of Corynebacterium casei LMG S-19264T (=DSM 44701T), isolated from a smear-ripened cheese.</title>
        <authorList>
            <consortium name="US DOE Joint Genome Institute (JGI-PGF)"/>
            <person name="Walter F."/>
            <person name="Albersmeier A."/>
            <person name="Kalinowski J."/>
            <person name="Ruckert C."/>
        </authorList>
    </citation>
    <scope>NUCLEOTIDE SEQUENCE [LARGE SCALE GENOMIC DNA]</scope>
    <source>
        <strain evidence="1 2">CGMCC 1.7286</strain>
    </source>
</reference>
<name>A0A917ZQF6_9GAMM</name>